<evidence type="ECO:0000313" key="1">
    <source>
        <dbReference type="EMBL" id="VFJ71896.1"/>
    </source>
</evidence>
<reference evidence="1" key="1">
    <citation type="submission" date="2019-02" db="EMBL/GenBank/DDBJ databases">
        <authorList>
            <person name="Gruber-Vodicka R. H."/>
            <person name="Seah K. B. B."/>
        </authorList>
    </citation>
    <scope>NUCLEOTIDE SEQUENCE</scope>
    <source>
        <strain evidence="1">BECK_BZ165</strain>
    </source>
</reference>
<organism evidence="1">
    <name type="scientific">Candidatus Kentrum sp. FM</name>
    <dbReference type="NCBI Taxonomy" id="2126340"/>
    <lineage>
        <taxon>Bacteria</taxon>
        <taxon>Pseudomonadati</taxon>
        <taxon>Pseudomonadota</taxon>
        <taxon>Gammaproteobacteria</taxon>
        <taxon>Candidatus Kentrum</taxon>
    </lineage>
</organism>
<dbReference type="EMBL" id="CAADFA010000619">
    <property type="protein sequence ID" value="VFJ71896.1"/>
    <property type="molecule type" value="Genomic_DNA"/>
</dbReference>
<gene>
    <name evidence="1" type="ORF">BECKFM1743C_GA0114222_106191</name>
</gene>
<accession>A0A450TTB2</accession>
<sequence>MPFVDILARVGPFHGGIEPGDAWLESASDGCFVFEFFDEGGFHSRTTR</sequence>
<name>A0A450TTB2_9GAMM</name>
<protein>
    <submittedName>
        <fullName evidence="1">Uncharacterized protein</fullName>
    </submittedName>
</protein>
<proteinExistence type="predicted"/>
<dbReference type="AlphaFoldDB" id="A0A450TTB2"/>